<dbReference type="InterPro" id="IPR036770">
    <property type="entry name" value="Ankyrin_rpt-contain_sf"/>
</dbReference>
<proteinExistence type="predicted"/>
<name>A0A6C0JW47_9ZZZZ</name>
<evidence type="ECO:0000313" key="1">
    <source>
        <dbReference type="EMBL" id="QHU08128.1"/>
    </source>
</evidence>
<dbReference type="SUPFAM" id="SSF140860">
    <property type="entry name" value="Pseudo ankyrin repeat-like"/>
    <property type="match status" value="1"/>
</dbReference>
<sequence>MKYSFYNKRIIGKMNTATHRGKFHMACRNQDIDTMKTMIENGFDPSFDNNTMLKQCIMSQYATSINILLEECSKFGKFDEEVFKMSLLTNNINYVKLLLDHPNTTIPKNLEKLWEDVEQILRLFYPHHEIETLLDDEIKQLVTEHVFRLDGPVYNDNIL</sequence>
<dbReference type="Gene3D" id="1.25.40.20">
    <property type="entry name" value="Ankyrin repeat-containing domain"/>
    <property type="match status" value="1"/>
</dbReference>
<evidence type="ECO:0008006" key="2">
    <source>
        <dbReference type="Google" id="ProtNLM"/>
    </source>
</evidence>
<accession>A0A6C0JW47</accession>
<dbReference type="EMBL" id="MN740694">
    <property type="protein sequence ID" value="QHU08128.1"/>
    <property type="molecule type" value="Genomic_DNA"/>
</dbReference>
<reference evidence="1" key="1">
    <citation type="journal article" date="2020" name="Nature">
        <title>Giant virus diversity and host interactions through global metagenomics.</title>
        <authorList>
            <person name="Schulz F."/>
            <person name="Roux S."/>
            <person name="Paez-Espino D."/>
            <person name="Jungbluth S."/>
            <person name="Walsh D.A."/>
            <person name="Denef V.J."/>
            <person name="McMahon K.D."/>
            <person name="Konstantinidis K.T."/>
            <person name="Eloe-Fadrosh E.A."/>
            <person name="Kyrpides N.C."/>
            <person name="Woyke T."/>
        </authorList>
    </citation>
    <scope>NUCLEOTIDE SEQUENCE</scope>
    <source>
        <strain evidence="1">GVMAG-S-1062768-28</strain>
    </source>
</reference>
<dbReference type="AlphaFoldDB" id="A0A6C0JW47"/>
<organism evidence="1">
    <name type="scientific">viral metagenome</name>
    <dbReference type="NCBI Taxonomy" id="1070528"/>
    <lineage>
        <taxon>unclassified sequences</taxon>
        <taxon>metagenomes</taxon>
        <taxon>organismal metagenomes</taxon>
    </lineage>
</organism>
<protein>
    <recommendedName>
        <fullName evidence="2">Ankyrin repeat protein</fullName>
    </recommendedName>
</protein>